<reference evidence="7" key="2">
    <citation type="submission" date="2006-05" db="EMBL/GenBank/DDBJ databases">
        <title>Sequencing of the draft genome and assembly of Desulfuromonas acetoxidans DSM 684.</title>
        <authorList>
            <consortium name="US DOE Joint Genome Institute (JGI-PGF)"/>
            <person name="Copeland A."/>
            <person name="Lucas S."/>
            <person name="Lapidus A."/>
            <person name="Barry K."/>
            <person name="Detter J.C."/>
            <person name="Glavina del Rio T."/>
            <person name="Hammon N."/>
            <person name="Israni S."/>
            <person name="Dalin E."/>
            <person name="Tice H."/>
            <person name="Bruce D."/>
            <person name="Pitluck S."/>
            <person name="Richardson P."/>
        </authorList>
    </citation>
    <scope>NUCLEOTIDE SEQUENCE [LARGE SCALE GENOMIC DNA]</scope>
    <source>
        <strain evidence="7">DSM 684</strain>
    </source>
</reference>
<feature type="chain" id="PRO_5039953398" evidence="4">
    <location>
        <begin position="22"/>
        <end position="693"/>
    </location>
</feature>
<keyword evidence="3" id="KW-0998">Cell outer membrane</keyword>
<dbReference type="EMBL" id="AAEW02000013">
    <property type="protein sequence ID" value="EAT15186.1"/>
    <property type="molecule type" value="Genomic_DNA"/>
</dbReference>
<feature type="signal peptide" evidence="4">
    <location>
        <begin position="1"/>
        <end position="21"/>
    </location>
</feature>
<feature type="domain" description="Organic solvent tolerance-like N-terminal" evidence="5">
    <location>
        <begin position="34"/>
        <end position="124"/>
    </location>
</feature>
<evidence type="ECO:0000256" key="2">
    <source>
        <dbReference type="ARBA" id="ARBA00023136"/>
    </source>
</evidence>
<dbReference type="Gene3D" id="2.60.450.10">
    <property type="entry name" value="Lipopolysaccharide (LPS) transport protein A like domain"/>
    <property type="match status" value="1"/>
</dbReference>
<comment type="caution">
    <text evidence="7">The sequence shown here is derived from an EMBL/GenBank/DDBJ whole genome shotgun (WGS) entry which is preliminary data.</text>
</comment>
<evidence type="ECO:0000256" key="3">
    <source>
        <dbReference type="ARBA" id="ARBA00023237"/>
    </source>
</evidence>
<sequence length="693" mass="79460">MRCSAWLVVLLFSVVGGTTMAATPGESDEPVSLQADSLDYDKATSTYTAVGKVDLQQGTTQLFADKVRYNTKTGDAEAEGNVDLRDVDGQLQGQQMDVNIRTSVGTAQQARGFISSYNFHLAGEEISKLGDQKYRIRNGSFTTCDGDVPAWKFAAKEVNVTVGGYAKAKHVTFYLHDIPVLYTPYLAYPVKVERESGFLMPGFGYSRERGMQLSLAYYQVLARNMDATLYVDYFSDMGIGTGLNYRYIFGDDNEGEADLYYISGYGDSGYADLDDRFAYRWEHLGTLPGQFRFSADVEYVSDREYFEDFGTVAEEYDKDEVESTVALSRQWGNWNMTAELLYTKDLEENADNDHTLQRLPEIQLDYNRTRIGQTPFYAKLDATSTYFWRREGLKGERMDIRPALSAIFQPGMVAEIEPEIGYRERLYWTSSEGPGFEHAENMDFSTRVSTRVSRIFTLGATTGLTKLKHSVEPEVTYYYTPNKKQDDLPYFDSADRIDNANEVEYALVNRLVGRFDSENGSPTYLELVYFRLSQTYDIWLSRRDREEKEDEDRFSDIRGELIVRPSTLWTFDVDSYYDPHRNELSKFTAEFGARYSDDHRYTASYRYKEDDSEYLATTLAVDWLDPLFVTYEYRHDLVENHRLENMVAVEYRSQCWSVFVSYRDRIEDHEIMFSFALSGIGSVGQIGASLGTE</sequence>
<organism evidence="7 8">
    <name type="scientific">Desulfuromonas acetoxidans (strain DSM 684 / 11070)</name>
    <dbReference type="NCBI Taxonomy" id="281689"/>
    <lineage>
        <taxon>Bacteria</taxon>
        <taxon>Pseudomonadati</taxon>
        <taxon>Thermodesulfobacteriota</taxon>
        <taxon>Desulfuromonadia</taxon>
        <taxon>Desulfuromonadales</taxon>
        <taxon>Desulfuromonadaceae</taxon>
        <taxon>Desulfuromonas</taxon>
    </lineage>
</organism>
<evidence type="ECO:0000259" key="6">
    <source>
        <dbReference type="Pfam" id="PF04453"/>
    </source>
</evidence>
<evidence type="ECO:0000256" key="1">
    <source>
        <dbReference type="ARBA" id="ARBA00022729"/>
    </source>
</evidence>
<dbReference type="InterPro" id="IPR007543">
    <property type="entry name" value="LptD_C"/>
</dbReference>
<accession>Q1JY10</accession>
<keyword evidence="2" id="KW-0472">Membrane</keyword>
<dbReference type="PANTHER" id="PTHR30189">
    <property type="entry name" value="LPS-ASSEMBLY PROTEIN"/>
    <property type="match status" value="1"/>
</dbReference>
<dbReference type="GO" id="GO:0043165">
    <property type="term" value="P:Gram-negative-bacterium-type cell outer membrane assembly"/>
    <property type="evidence" value="ECO:0007669"/>
    <property type="project" value="InterPro"/>
</dbReference>
<dbReference type="Pfam" id="PF03968">
    <property type="entry name" value="LptD_N"/>
    <property type="match status" value="1"/>
</dbReference>
<keyword evidence="8" id="KW-1185">Reference proteome</keyword>
<feature type="domain" description="LptD C-terminal" evidence="6">
    <location>
        <begin position="275"/>
        <end position="616"/>
    </location>
</feature>
<proteinExistence type="inferred from homology"/>
<dbReference type="HAMAP" id="MF_01411">
    <property type="entry name" value="LPS_assembly_LptD"/>
    <property type="match status" value="1"/>
</dbReference>
<name>Q1JY10_DESA6</name>
<dbReference type="GO" id="GO:0009279">
    <property type="term" value="C:cell outer membrane"/>
    <property type="evidence" value="ECO:0007669"/>
    <property type="project" value="InterPro"/>
</dbReference>
<dbReference type="InterPro" id="IPR020889">
    <property type="entry name" value="LipoPS_assembly_LptD"/>
</dbReference>
<dbReference type="InterPro" id="IPR005653">
    <property type="entry name" value="OstA-like_N"/>
</dbReference>
<evidence type="ECO:0000313" key="7">
    <source>
        <dbReference type="EMBL" id="EAT15186.1"/>
    </source>
</evidence>
<dbReference type="Proteomes" id="UP000005695">
    <property type="component" value="Unassembled WGS sequence"/>
</dbReference>
<gene>
    <name evidence="7" type="ORF">Dace_0556</name>
</gene>
<keyword evidence="1 4" id="KW-0732">Signal</keyword>
<evidence type="ECO:0000313" key="8">
    <source>
        <dbReference type="Proteomes" id="UP000005695"/>
    </source>
</evidence>
<dbReference type="GO" id="GO:0015920">
    <property type="term" value="P:lipopolysaccharide transport"/>
    <property type="evidence" value="ECO:0007669"/>
    <property type="project" value="InterPro"/>
</dbReference>
<dbReference type="PANTHER" id="PTHR30189:SF1">
    <property type="entry name" value="LPS-ASSEMBLY PROTEIN LPTD"/>
    <property type="match status" value="1"/>
</dbReference>
<protein>
    <submittedName>
        <fullName evidence="7">Organic solvent tolerance protein</fullName>
    </submittedName>
</protein>
<evidence type="ECO:0000259" key="5">
    <source>
        <dbReference type="Pfam" id="PF03968"/>
    </source>
</evidence>
<dbReference type="GO" id="GO:1990351">
    <property type="term" value="C:transporter complex"/>
    <property type="evidence" value="ECO:0007669"/>
    <property type="project" value="TreeGrafter"/>
</dbReference>
<dbReference type="AlphaFoldDB" id="Q1JY10"/>
<dbReference type="Pfam" id="PF04453">
    <property type="entry name" value="LptD"/>
    <property type="match status" value="1"/>
</dbReference>
<reference evidence="7" key="1">
    <citation type="submission" date="2006-05" db="EMBL/GenBank/DDBJ databases">
        <title>Annotation of the draft genome assembly of Desulfuromonas acetoxidans DSM 684.</title>
        <authorList>
            <consortium name="US DOE Joint Genome Institute (JGI-ORNL)"/>
            <person name="Larimer F."/>
            <person name="Land M."/>
            <person name="Hauser L."/>
        </authorList>
    </citation>
    <scope>NUCLEOTIDE SEQUENCE [LARGE SCALE GENOMIC DNA]</scope>
    <source>
        <strain evidence="7">DSM 684</strain>
    </source>
</reference>
<evidence type="ECO:0000256" key="4">
    <source>
        <dbReference type="SAM" id="SignalP"/>
    </source>
</evidence>
<dbReference type="InterPro" id="IPR050218">
    <property type="entry name" value="LptD"/>
</dbReference>